<feature type="region of interest" description="Disordered" evidence="1">
    <location>
        <begin position="21"/>
        <end position="40"/>
    </location>
</feature>
<accession>A0A518H045</accession>
<sequence length="63" mass="6555">MSSLRRAALASTLTILGALPTIGCGSSEREPAGTIQGQAPADYREQMEQNIAQPVSGSSPEPR</sequence>
<gene>
    <name evidence="2" type="ORF">ElP_20990</name>
</gene>
<evidence type="ECO:0000313" key="3">
    <source>
        <dbReference type="Proteomes" id="UP000317835"/>
    </source>
</evidence>
<evidence type="ECO:0000313" key="2">
    <source>
        <dbReference type="EMBL" id="QDV34214.1"/>
    </source>
</evidence>
<protein>
    <submittedName>
        <fullName evidence="2">Uncharacterized protein</fullName>
    </submittedName>
</protein>
<dbReference type="RefSeq" id="WP_145268956.1">
    <property type="nucleotide sequence ID" value="NZ_CP036426.1"/>
</dbReference>
<proteinExistence type="predicted"/>
<dbReference type="AlphaFoldDB" id="A0A518H045"/>
<keyword evidence="3" id="KW-1185">Reference proteome</keyword>
<evidence type="ECO:0000256" key="1">
    <source>
        <dbReference type="SAM" id="MobiDB-lite"/>
    </source>
</evidence>
<organism evidence="2 3">
    <name type="scientific">Tautonia plasticadhaerens</name>
    <dbReference type="NCBI Taxonomy" id="2527974"/>
    <lineage>
        <taxon>Bacteria</taxon>
        <taxon>Pseudomonadati</taxon>
        <taxon>Planctomycetota</taxon>
        <taxon>Planctomycetia</taxon>
        <taxon>Isosphaerales</taxon>
        <taxon>Isosphaeraceae</taxon>
        <taxon>Tautonia</taxon>
    </lineage>
</organism>
<name>A0A518H045_9BACT</name>
<reference evidence="2 3" key="1">
    <citation type="submission" date="2019-02" db="EMBL/GenBank/DDBJ databases">
        <title>Deep-cultivation of Planctomycetes and their phenomic and genomic characterization uncovers novel biology.</title>
        <authorList>
            <person name="Wiegand S."/>
            <person name="Jogler M."/>
            <person name="Boedeker C."/>
            <person name="Pinto D."/>
            <person name="Vollmers J."/>
            <person name="Rivas-Marin E."/>
            <person name="Kohn T."/>
            <person name="Peeters S.H."/>
            <person name="Heuer A."/>
            <person name="Rast P."/>
            <person name="Oberbeckmann S."/>
            <person name="Bunk B."/>
            <person name="Jeske O."/>
            <person name="Meyerdierks A."/>
            <person name="Storesund J.E."/>
            <person name="Kallscheuer N."/>
            <person name="Luecker S."/>
            <person name="Lage O.M."/>
            <person name="Pohl T."/>
            <person name="Merkel B.J."/>
            <person name="Hornburger P."/>
            <person name="Mueller R.-W."/>
            <person name="Bruemmer F."/>
            <person name="Labrenz M."/>
            <person name="Spormann A.M."/>
            <person name="Op den Camp H."/>
            <person name="Overmann J."/>
            <person name="Amann R."/>
            <person name="Jetten M.S.M."/>
            <person name="Mascher T."/>
            <person name="Medema M.H."/>
            <person name="Devos D.P."/>
            <person name="Kaster A.-K."/>
            <person name="Ovreas L."/>
            <person name="Rohde M."/>
            <person name="Galperin M.Y."/>
            <person name="Jogler C."/>
        </authorList>
    </citation>
    <scope>NUCLEOTIDE SEQUENCE [LARGE SCALE GENOMIC DNA]</scope>
    <source>
        <strain evidence="2 3">ElP</strain>
    </source>
</reference>
<dbReference type="EMBL" id="CP036426">
    <property type="protein sequence ID" value="QDV34214.1"/>
    <property type="molecule type" value="Genomic_DNA"/>
</dbReference>
<dbReference type="KEGG" id="tpla:ElP_20990"/>
<dbReference type="Proteomes" id="UP000317835">
    <property type="component" value="Chromosome"/>
</dbReference>